<organism evidence="2 3">
    <name type="scientific">Haematococcus lacustris</name>
    <name type="common">Green alga</name>
    <name type="synonym">Haematococcus pluvialis</name>
    <dbReference type="NCBI Taxonomy" id="44745"/>
    <lineage>
        <taxon>Eukaryota</taxon>
        <taxon>Viridiplantae</taxon>
        <taxon>Chlorophyta</taxon>
        <taxon>core chlorophytes</taxon>
        <taxon>Chlorophyceae</taxon>
        <taxon>CS clade</taxon>
        <taxon>Chlamydomonadales</taxon>
        <taxon>Haematococcaceae</taxon>
        <taxon>Haematococcus</taxon>
    </lineage>
</organism>
<protein>
    <submittedName>
        <fullName evidence="2">Uncharacterized protein</fullName>
    </submittedName>
</protein>
<accession>A0A6A0ADM3</accession>
<sequence length="31" mass="3468">MGQNKHTVPVLIRSKEGERRKKCPACLHGPP</sequence>
<evidence type="ECO:0000313" key="2">
    <source>
        <dbReference type="EMBL" id="GFH30682.1"/>
    </source>
</evidence>
<name>A0A6A0ADM3_HAELA</name>
<dbReference type="AlphaFoldDB" id="A0A6A0ADM3"/>
<dbReference type="Proteomes" id="UP000485058">
    <property type="component" value="Unassembled WGS sequence"/>
</dbReference>
<keyword evidence="3" id="KW-1185">Reference proteome</keyword>
<reference evidence="2 3" key="1">
    <citation type="submission" date="2020-02" db="EMBL/GenBank/DDBJ databases">
        <title>Draft genome sequence of Haematococcus lacustris strain NIES-144.</title>
        <authorList>
            <person name="Morimoto D."/>
            <person name="Nakagawa S."/>
            <person name="Yoshida T."/>
            <person name="Sawayama S."/>
        </authorList>
    </citation>
    <scope>NUCLEOTIDE SEQUENCE [LARGE SCALE GENOMIC DNA]</scope>
    <source>
        <strain evidence="2 3">NIES-144</strain>
    </source>
</reference>
<feature type="non-terminal residue" evidence="2">
    <location>
        <position position="1"/>
    </location>
</feature>
<gene>
    <name evidence="2" type="ORF">HaLaN_29574</name>
</gene>
<comment type="caution">
    <text evidence="2">The sequence shown here is derived from an EMBL/GenBank/DDBJ whole genome shotgun (WGS) entry which is preliminary data.</text>
</comment>
<proteinExistence type="predicted"/>
<evidence type="ECO:0000256" key="1">
    <source>
        <dbReference type="SAM" id="MobiDB-lite"/>
    </source>
</evidence>
<feature type="region of interest" description="Disordered" evidence="1">
    <location>
        <begin position="1"/>
        <end position="31"/>
    </location>
</feature>
<dbReference type="EMBL" id="BLLF01005062">
    <property type="protein sequence ID" value="GFH30682.1"/>
    <property type="molecule type" value="Genomic_DNA"/>
</dbReference>
<evidence type="ECO:0000313" key="3">
    <source>
        <dbReference type="Proteomes" id="UP000485058"/>
    </source>
</evidence>